<evidence type="ECO:0000313" key="15">
    <source>
        <dbReference type="Proteomes" id="UP000053989"/>
    </source>
</evidence>
<evidence type="ECO:0000256" key="9">
    <source>
        <dbReference type="ARBA" id="ARBA00023136"/>
    </source>
</evidence>
<dbReference type="InterPro" id="IPR027417">
    <property type="entry name" value="P-loop_NTPase"/>
</dbReference>
<comment type="subcellular location">
    <subcellularLocation>
        <location evidence="1">Mitochondrion inner membrane</location>
    </subcellularLocation>
</comment>
<evidence type="ECO:0000256" key="3">
    <source>
        <dbReference type="ARBA" id="ARBA00016087"/>
    </source>
</evidence>
<evidence type="ECO:0000256" key="12">
    <source>
        <dbReference type="SAM" id="Phobius"/>
    </source>
</evidence>
<keyword evidence="15" id="KW-1185">Reference proteome</keyword>
<evidence type="ECO:0000256" key="4">
    <source>
        <dbReference type="ARBA" id="ARBA00022448"/>
    </source>
</evidence>
<dbReference type="GO" id="GO:0043531">
    <property type="term" value="F:ADP binding"/>
    <property type="evidence" value="ECO:0007669"/>
    <property type="project" value="TreeGrafter"/>
</dbReference>
<keyword evidence="7" id="KW-0067">ATP-binding</keyword>
<feature type="non-terminal residue" evidence="14">
    <location>
        <position position="1"/>
    </location>
</feature>
<feature type="transmembrane region" description="Helical" evidence="12">
    <location>
        <begin position="132"/>
        <end position="157"/>
    </location>
</feature>
<feature type="domain" description="ATPase F1/V1/A1 complex alpha/beta subunit nucleotide-binding" evidence="13">
    <location>
        <begin position="61"/>
        <end position="132"/>
    </location>
</feature>
<dbReference type="AlphaFoldDB" id="A0A0C3E2C5"/>
<evidence type="ECO:0000313" key="14">
    <source>
        <dbReference type="EMBL" id="KIM62634.1"/>
    </source>
</evidence>
<keyword evidence="11" id="KW-0066">ATP synthesis</keyword>
<keyword evidence="12" id="KW-0812">Transmembrane</keyword>
<evidence type="ECO:0000256" key="8">
    <source>
        <dbReference type="ARBA" id="ARBA00023065"/>
    </source>
</evidence>
<protein>
    <recommendedName>
        <fullName evidence="3">ATP synthase subunit alpha, mitochondrial</fullName>
    </recommendedName>
</protein>
<dbReference type="SUPFAM" id="SSF52540">
    <property type="entry name" value="P-loop containing nucleoside triphosphate hydrolases"/>
    <property type="match status" value="1"/>
</dbReference>
<evidence type="ECO:0000256" key="2">
    <source>
        <dbReference type="ARBA" id="ARBA00008936"/>
    </source>
</evidence>
<dbReference type="EMBL" id="KN822041">
    <property type="protein sequence ID" value="KIM62634.1"/>
    <property type="molecule type" value="Genomic_DNA"/>
</dbReference>
<sequence length="160" mass="17498">KCTGQIVDVPVGPGLLGRVVDALGNPIDGKGPIGAIEHHRASLKVPGILSRHSVNQPMMTGLKPINALVSIGRDQRELIIGNHQTGKTFIAINTILNQKRWNDGRDEEKKFFCIYIAVGQKCSTVAQLIKTLSWIAVGLHSFNCFVLCFIPNALIFIPYL</sequence>
<dbReference type="GO" id="GO:0045259">
    <property type="term" value="C:proton-transporting ATP synthase complex"/>
    <property type="evidence" value="ECO:0007669"/>
    <property type="project" value="UniProtKB-KW"/>
</dbReference>
<dbReference type="HOGENOM" id="CLU_059957_3_1_1"/>
<gene>
    <name evidence="14" type="ORF">SCLCIDRAFT_119291</name>
</gene>
<keyword evidence="12" id="KW-1133">Transmembrane helix</keyword>
<dbReference type="GO" id="GO:0046933">
    <property type="term" value="F:proton-transporting ATP synthase activity, rotational mechanism"/>
    <property type="evidence" value="ECO:0007669"/>
    <property type="project" value="InterPro"/>
</dbReference>
<keyword evidence="4" id="KW-0813">Transport</keyword>
<evidence type="ECO:0000256" key="5">
    <source>
        <dbReference type="ARBA" id="ARBA00022741"/>
    </source>
</evidence>
<organism evidence="14 15">
    <name type="scientific">Scleroderma citrinum Foug A</name>
    <dbReference type="NCBI Taxonomy" id="1036808"/>
    <lineage>
        <taxon>Eukaryota</taxon>
        <taxon>Fungi</taxon>
        <taxon>Dikarya</taxon>
        <taxon>Basidiomycota</taxon>
        <taxon>Agaricomycotina</taxon>
        <taxon>Agaricomycetes</taxon>
        <taxon>Agaricomycetidae</taxon>
        <taxon>Boletales</taxon>
        <taxon>Sclerodermatineae</taxon>
        <taxon>Sclerodermataceae</taxon>
        <taxon>Scleroderma</taxon>
    </lineage>
</organism>
<reference evidence="15" key="2">
    <citation type="submission" date="2015-01" db="EMBL/GenBank/DDBJ databases">
        <title>Evolutionary Origins and Diversification of the Mycorrhizal Mutualists.</title>
        <authorList>
            <consortium name="DOE Joint Genome Institute"/>
            <consortium name="Mycorrhizal Genomics Consortium"/>
            <person name="Kohler A."/>
            <person name="Kuo A."/>
            <person name="Nagy L.G."/>
            <person name="Floudas D."/>
            <person name="Copeland A."/>
            <person name="Barry K.W."/>
            <person name="Cichocki N."/>
            <person name="Veneault-Fourrey C."/>
            <person name="LaButti K."/>
            <person name="Lindquist E.A."/>
            <person name="Lipzen A."/>
            <person name="Lundell T."/>
            <person name="Morin E."/>
            <person name="Murat C."/>
            <person name="Riley R."/>
            <person name="Ohm R."/>
            <person name="Sun H."/>
            <person name="Tunlid A."/>
            <person name="Henrissat B."/>
            <person name="Grigoriev I.V."/>
            <person name="Hibbett D.S."/>
            <person name="Martin F."/>
        </authorList>
    </citation>
    <scope>NUCLEOTIDE SEQUENCE [LARGE SCALE GENOMIC DNA]</scope>
    <source>
        <strain evidence="15">Foug A</strain>
    </source>
</reference>
<name>A0A0C3E2C5_9AGAM</name>
<accession>A0A0C3E2C5</accession>
<dbReference type="InterPro" id="IPR000194">
    <property type="entry name" value="ATPase_F1/V1/A1_a/bsu_nucl-bd"/>
</dbReference>
<evidence type="ECO:0000256" key="11">
    <source>
        <dbReference type="ARBA" id="ARBA00023310"/>
    </source>
</evidence>
<dbReference type="PANTHER" id="PTHR48082:SF2">
    <property type="entry name" value="ATP SYNTHASE SUBUNIT ALPHA, MITOCHONDRIAL"/>
    <property type="match status" value="1"/>
</dbReference>
<proteinExistence type="inferred from homology"/>
<dbReference type="STRING" id="1036808.A0A0C3E2C5"/>
<keyword evidence="9 12" id="KW-0472">Membrane</keyword>
<evidence type="ECO:0000256" key="10">
    <source>
        <dbReference type="ARBA" id="ARBA00023196"/>
    </source>
</evidence>
<dbReference type="GO" id="GO:0005524">
    <property type="term" value="F:ATP binding"/>
    <property type="evidence" value="ECO:0007669"/>
    <property type="project" value="UniProtKB-KW"/>
</dbReference>
<keyword evidence="8" id="KW-0406">Ion transport</keyword>
<keyword evidence="6" id="KW-0375">Hydrogen ion transport</keyword>
<evidence type="ECO:0000256" key="7">
    <source>
        <dbReference type="ARBA" id="ARBA00022840"/>
    </source>
</evidence>
<dbReference type="Pfam" id="PF00006">
    <property type="entry name" value="ATP-synt_ab"/>
    <property type="match status" value="1"/>
</dbReference>
<dbReference type="InParanoid" id="A0A0C3E2C5"/>
<reference evidence="14 15" key="1">
    <citation type="submission" date="2014-04" db="EMBL/GenBank/DDBJ databases">
        <authorList>
            <consortium name="DOE Joint Genome Institute"/>
            <person name="Kuo A."/>
            <person name="Kohler A."/>
            <person name="Nagy L.G."/>
            <person name="Floudas D."/>
            <person name="Copeland A."/>
            <person name="Barry K.W."/>
            <person name="Cichocki N."/>
            <person name="Veneault-Fourrey C."/>
            <person name="LaButti K."/>
            <person name="Lindquist E.A."/>
            <person name="Lipzen A."/>
            <person name="Lundell T."/>
            <person name="Morin E."/>
            <person name="Murat C."/>
            <person name="Sun H."/>
            <person name="Tunlid A."/>
            <person name="Henrissat B."/>
            <person name="Grigoriev I.V."/>
            <person name="Hibbett D.S."/>
            <person name="Martin F."/>
            <person name="Nordberg H.P."/>
            <person name="Cantor M.N."/>
            <person name="Hua S.X."/>
        </authorList>
    </citation>
    <scope>NUCLEOTIDE SEQUENCE [LARGE SCALE GENOMIC DNA]</scope>
    <source>
        <strain evidence="14 15">Foug A</strain>
    </source>
</reference>
<dbReference type="PANTHER" id="PTHR48082">
    <property type="entry name" value="ATP SYNTHASE SUBUNIT ALPHA, MITOCHONDRIAL"/>
    <property type="match status" value="1"/>
</dbReference>
<dbReference type="InterPro" id="IPR005294">
    <property type="entry name" value="ATP_synth_F1_asu"/>
</dbReference>
<keyword evidence="10" id="KW-0139">CF(1)</keyword>
<comment type="similarity">
    <text evidence="2">Belongs to the ATPase alpha/beta chains family.</text>
</comment>
<evidence type="ECO:0000256" key="6">
    <source>
        <dbReference type="ARBA" id="ARBA00022781"/>
    </source>
</evidence>
<dbReference type="Gene3D" id="3.40.50.12240">
    <property type="match status" value="1"/>
</dbReference>
<dbReference type="FunFam" id="3.40.50.300:FF:004039">
    <property type="entry name" value="ATP synthase subunit alpha, mitochondrial"/>
    <property type="match status" value="1"/>
</dbReference>
<dbReference type="OrthoDB" id="9805536at2759"/>
<dbReference type="GO" id="GO:0005743">
    <property type="term" value="C:mitochondrial inner membrane"/>
    <property type="evidence" value="ECO:0007669"/>
    <property type="project" value="UniProtKB-SubCell"/>
</dbReference>
<evidence type="ECO:0000259" key="13">
    <source>
        <dbReference type="Pfam" id="PF00006"/>
    </source>
</evidence>
<evidence type="ECO:0000256" key="1">
    <source>
        <dbReference type="ARBA" id="ARBA00004273"/>
    </source>
</evidence>
<keyword evidence="5" id="KW-0547">Nucleotide-binding</keyword>
<dbReference type="Proteomes" id="UP000053989">
    <property type="component" value="Unassembled WGS sequence"/>
</dbReference>